<dbReference type="InterPro" id="IPR003661">
    <property type="entry name" value="HisK_dim/P_dom"/>
</dbReference>
<dbReference type="EMBL" id="JAJKFW010000063">
    <property type="protein sequence ID" value="MCC9645059.1"/>
    <property type="molecule type" value="Genomic_DNA"/>
</dbReference>
<dbReference type="Pfam" id="PF13426">
    <property type="entry name" value="PAS_9"/>
    <property type="match status" value="2"/>
</dbReference>
<gene>
    <name evidence="18" type="ORF">LOC71_22505</name>
</gene>
<dbReference type="CDD" id="cd00130">
    <property type="entry name" value="PAS"/>
    <property type="match status" value="3"/>
</dbReference>
<evidence type="ECO:0000256" key="9">
    <source>
        <dbReference type="ARBA" id="ARBA00022840"/>
    </source>
</evidence>
<evidence type="ECO:0000256" key="4">
    <source>
        <dbReference type="ARBA" id="ARBA00022553"/>
    </source>
</evidence>
<dbReference type="PRINTS" id="PR00344">
    <property type="entry name" value="BCTRLSENSOR"/>
</dbReference>
<dbReference type="SUPFAM" id="SSF47384">
    <property type="entry name" value="Homodimeric domain of signal transducing histidine kinase"/>
    <property type="match status" value="1"/>
</dbReference>
<protein>
    <recommendedName>
        <fullName evidence="3">histidine kinase</fullName>
        <ecNumber evidence="3">2.7.13.3</ecNumber>
    </recommendedName>
</protein>
<comment type="catalytic activity">
    <reaction evidence="1">
        <text>ATP + protein L-histidine = ADP + protein N-phospho-L-histidine.</text>
        <dbReference type="EC" id="2.7.13.3"/>
    </reaction>
</comment>
<dbReference type="PROSITE" id="PS50839">
    <property type="entry name" value="CHASE"/>
    <property type="match status" value="1"/>
</dbReference>
<dbReference type="PROSITE" id="PS50112">
    <property type="entry name" value="PAS"/>
    <property type="match status" value="1"/>
</dbReference>
<evidence type="ECO:0000256" key="13">
    <source>
        <dbReference type="SAM" id="Phobius"/>
    </source>
</evidence>
<comment type="subcellular location">
    <subcellularLocation>
        <location evidence="2">Membrane</location>
    </subcellularLocation>
</comment>
<evidence type="ECO:0000256" key="8">
    <source>
        <dbReference type="ARBA" id="ARBA00022777"/>
    </source>
</evidence>
<evidence type="ECO:0000256" key="2">
    <source>
        <dbReference type="ARBA" id="ARBA00004370"/>
    </source>
</evidence>
<dbReference type="SMART" id="SM00387">
    <property type="entry name" value="HATPase_c"/>
    <property type="match status" value="1"/>
</dbReference>
<dbReference type="CDD" id="cd00082">
    <property type="entry name" value="HisKA"/>
    <property type="match status" value="1"/>
</dbReference>
<name>A0ABS8NN94_9BACT</name>
<keyword evidence="8" id="KW-0418">Kinase</keyword>
<keyword evidence="11" id="KW-0902">Two-component regulatory system</keyword>
<dbReference type="InterPro" id="IPR035965">
    <property type="entry name" value="PAS-like_dom_sf"/>
</dbReference>
<feature type="domain" description="Histidine kinase" evidence="14">
    <location>
        <begin position="749"/>
        <end position="1003"/>
    </location>
</feature>
<dbReference type="Pfam" id="PF03924">
    <property type="entry name" value="CHASE"/>
    <property type="match status" value="1"/>
</dbReference>
<keyword evidence="6 13" id="KW-0812">Transmembrane</keyword>
<dbReference type="InterPro" id="IPR001610">
    <property type="entry name" value="PAC"/>
</dbReference>
<dbReference type="SMART" id="SM00091">
    <property type="entry name" value="PAS"/>
    <property type="match status" value="3"/>
</dbReference>
<reference evidence="18" key="1">
    <citation type="submission" date="2021-11" db="EMBL/GenBank/DDBJ databases">
        <title>Genome sequence.</title>
        <authorList>
            <person name="Sun Q."/>
        </authorList>
    </citation>
    <scope>NUCLEOTIDE SEQUENCE</scope>
    <source>
        <strain evidence="18">JC740</strain>
    </source>
</reference>
<keyword evidence="9" id="KW-0067">ATP-binding</keyword>
<evidence type="ECO:0000259" key="15">
    <source>
        <dbReference type="PROSITE" id="PS50112"/>
    </source>
</evidence>
<dbReference type="InterPro" id="IPR013655">
    <property type="entry name" value="PAS_fold_3"/>
</dbReference>
<evidence type="ECO:0000256" key="3">
    <source>
        <dbReference type="ARBA" id="ARBA00012438"/>
    </source>
</evidence>
<dbReference type="SUPFAM" id="SSF55874">
    <property type="entry name" value="ATPase domain of HSP90 chaperone/DNA topoisomerase II/histidine kinase"/>
    <property type="match status" value="1"/>
</dbReference>
<dbReference type="SMART" id="SM00086">
    <property type="entry name" value="PAC"/>
    <property type="match status" value="3"/>
</dbReference>
<dbReference type="InterPro" id="IPR005467">
    <property type="entry name" value="His_kinase_dom"/>
</dbReference>
<dbReference type="InterPro" id="IPR036097">
    <property type="entry name" value="HisK_dim/P_sf"/>
</dbReference>
<dbReference type="Gene3D" id="3.30.450.20">
    <property type="entry name" value="PAS domain"/>
    <property type="match status" value="3"/>
</dbReference>
<evidence type="ECO:0000259" key="14">
    <source>
        <dbReference type="PROSITE" id="PS50109"/>
    </source>
</evidence>
<keyword evidence="19" id="KW-1185">Reference proteome</keyword>
<dbReference type="InterPro" id="IPR006189">
    <property type="entry name" value="CHASE_dom"/>
</dbReference>
<dbReference type="NCBIfam" id="TIGR00229">
    <property type="entry name" value="sensory_box"/>
    <property type="match status" value="2"/>
</dbReference>
<feature type="domain" description="PAC" evidence="16">
    <location>
        <begin position="423"/>
        <end position="477"/>
    </location>
</feature>
<evidence type="ECO:0000256" key="6">
    <source>
        <dbReference type="ARBA" id="ARBA00022692"/>
    </source>
</evidence>
<dbReference type="InterPro" id="IPR000014">
    <property type="entry name" value="PAS"/>
</dbReference>
<dbReference type="Gene3D" id="3.30.450.350">
    <property type="entry name" value="CHASE domain"/>
    <property type="match status" value="1"/>
</dbReference>
<evidence type="ECO:0000256" key="7">
    <source>
        <dbReference type="ARBA" id="ARBA00022741"/>
    </source>
</evidence>
<dbReference type="EC" id="2.7.13.3" evidence="3"/>
<evidence type="ECO:0000256" key="10">
    <source>
        <dbReference type="ARBA" id="ARBA00022989"/>
    </source>
</evidence>
<feature type="domain" description="PAS" evidence="15">
    <location>
        <begin position="351"/>
        <end position="396"/>
    </location>
</feature>
<feature type="domain" description="PAC" evidence="16">
    <location>
        <begin position="554"/>
        <end position="607"/>
    </location>
</feature>
<keyword evidence="5" id="KW-0808">Transferase</keyword>
<dbReference type="Gene3D" id="3.30.565.10">
    <property type="entry name" value="Histidine kinase-like ATPase, C-terminal domain"/>
    <property type="match status" value="1"/>
</dbReference>
<dbReference type="SMART" id="SM01079">
    <property type="entry name" value="CHASE"/>
    <property type="match status" value="1"/>
</dbReference>
<dbReference type="PROSITE" id="PS50113">
    <property type="entry name" value="PAC"/>
    <property type="match status" value="2"/>
</dbReference>
<evidence type="ECO:0000256" key="12">
    <source>
        <dbReference type="ARBA" id="ARBA00023136"/>
    </source>
</evidence>
<evidence type="ECO:0000313" key="19">
    <source>
        <dbReference type="Proteomes" id="UP001430306"/>
    </source>
</evidence>
<keyword evidence="4" id="KW-0597">Phosphoprotein</keyword>
<sequence length="1030" mass="114921">MKRFVFLALITLVIGFLATFATMEVVRHSALRHDHQRFDRLADKVQSEYQRRMKENELGLIAVQCLFSARERVEFDEFNQLIQRIRMKDDVLDAAAFGYLEVVPDTPDAIQAFKEELADYDLPSWKVFTPSDAGVEGQIPSEAALVPGRFLIKFIESDTRYSHLIGLDMSTEKVRRATAELAARTGDACISPRLQLVSDAPDAAGFLWFVPHYHGNPSNEEERLANILGWVGMAVDTESLFGGLDAITEGELGYKLSIVEEDGRAFQLIASASKPNADFPRMKRTLLEKSGKQVWRIDVYPTSRFSTTVPSTVWAVGLGGGCCTLLVSALVLLLGVSAYRARKMADRMTLDLRRLAMVAKRTTNGVIITDNERRITWVNEGFTRITGYTLEEVVGKVPGRILQCEQTDSNTVNQIRSALNAKEGFCGELLNKKKDGTLYWVYLDIQPLYDDEGYMLGYLSIENDVSDSRLAAEGLERANRRTQYALDGGKMSLWDWDIESGIVTYDSRCESITGHTSDPDGDKIEVWFDRIYRGDLAEVKRNIDRCIAGETEYFEIEWRCLLEDGNYNWLFARGQALSRDENGVATVMAGTTMEINERKRVELALVESEKRSQAIFKTSQDGFLFLRGAEIVDCNPRALEMYGFDSVEEISGTNVVSLSPEYQPGGELSEVLGHQLIEKIHEKGALHFEWTHRSKDGRTFECDISVAAFRLSGEEYMQAVVRDISSKNQMRRQLSQTQKLESIGQLAAGVAHEINTPMQCVFGNVEYLSSAVEKVFSLTEAYRKVGGVGEQIVNDDETIRMAEKKCRFDDLKIDISESIEEAHDASNRVIEIVRAMKTMSHPGSAAKQLTNLNQLVHDATTVARNHWKYVAELEFQLDDTIDLLPMYAAPMSQVILNLVVNSADAIGEKVGKEPDELGKITVSTVNEGDHVCIKVRDSGDGMPEDVRRRVFDPFFTTKEVGKGTGQGLAIAYDVVVNQHHGSIQVDSTPSQGTCFTVRLPTNQETSENAMIGAPVSNSTDAGPLNPTLIS</sequence>
<dbReference type="Pfam" id="PF08447">
    <property type="entry name" value="PAS_3"/>
    <property type="match status" value="1"/>
</dbReference>
<dbReference type="RefSeq" id="WP_230276714.1">
    <property type="nucleotide sequence ID" value="NZ_JAJKFW010000063.1"/>
</dbReference>
<proteinExistence type="predicted"/>
<dbReference type="PANTHER" id="PTHR43065">
    <property type="entry name" value="SENSOR HISTIDINE KINASE"/>
    <property type="match status" value="1"/>
</dbReference>
<dbReference type="InterPro" id="IPR036890">
    <property type="entry name" value="HATPase_C_sf"/>
</dbReference>
<evidence type="ECO:0000259" key="16">
    <source>
        <dbReference type="PROSITE" id="PS50113"/>
    </source>
</evidence>
<dbReference type="InterPro" id="IPR042240">
    <property type="entry name" value="CHASE_sf"/>
</dbReference>
<dbReference type="InterPro" id="IPR003594">
    <property type="entry name" value="HATPase_dom"/>
</dbReference>
<dbReference type="Gene3D" id="1.10.287.130">
    <property type="match status" value="1"/>
</dbReference>
<evidence type="ECO:0000256" key="11">
    <source>
        <dbReference type="ARBA" id="ARBA00023012"/>
    </source>
</evidence>
<evidence type="ECO:0000259" key="17">
    <source>
        <dbReference type="PROSITE" id="PS50839"/>
    </source>
</evidence>
<dbReference type="PROSITE" id="PS50109">
    <property type="entry name" value="HIS_KIN"/>
    <property type="match status" value="1"/>
</dbReference>
<evidence type="ECO:0000313" key="18">
    <source>
        <dbReference type="EMBL" id="MCC9645059.1"/>
    </source>
</evidence>
<keyword evidence="7" id="KW-0547">Nucleotide-binding</keyword>
<dbReference type="Proteomes" id="UP001430306">
    <property type="component" value="Unassembled WGS sequence"/>
</dbReference>
<comment type="caution">
    <text evidence="18">The sequence shown here is derived from an EMBL/GenBank/DDBJ whole genome shotgun (WGS) entry which is preliminary data.</text>
</comment>
<evidence type="ECO:0000256" key="5">
    <source>
        <dbReference type="ARBA" id="ARBA00022679"/>
    </source>
</evidence>
<dbReference type="PANTHER" id="PTHR43065:SF46">
    <property type="entry name" value="C4-DICARBOXYLATE TRANSPORT SENSOR PROTEIN DCTB"/>
    <property type="match status" value="1"/>
</dbReference>
<keyword evidence="12 13" id="KW-0472">Membrane</keyword>
<dbReference type="InterPro" id="IPR000700">
    <property type="entry name" value="PAS-assoc_C"/>
</dbReference>
<feature type="domain" description="CHASE" evidence="17">
    <location>
        <begin position="147"/>
        <end position="249"/>
    </location>
</feature>
<dbReference type="InterPro" id="IPR004358">
    <property type="entry name" value="Sig_transdc_His_kin-like_C"/>
</dbReference>
<dbReference type="Pfam" id="PF02518">
    <property type="entry name" value="HATPase_c"/>
    <property type="match status" value="1"/>
</dbReference>
<evidence type="ECO:0000256" key="1">
    <source>
        <dbReference type="ARBA" id="ARBA00000085"/>
    </source>
</evidence>
<feature type="transmembrane region" description="Helical" evidence="13">
    <location>
        <begin position="313"/>
        <end position="339"/>
    </location>
</feature>
<organism evidence="18 19">
    <name type="scientific">Rhodopirellula halodulae</name>
    <dbReference type="NCBI Taxonomy" id="2894198"/>
    <lineage>
        <taxon>Bacteria</taxon>
        <taxon>Pseudomonadati</taxon>
        <taxon>Planctomycetota</taxon>
        <taxon>Planctomycetia</taxon>
        <taxon>Pirellulales</taxon>
        <taxon>Pirellulaceae</taxon>
        <taxon>Rhodopirellula</taxon>
    </lineage>
</organism>
<dbReference type="SUPFAM" id="SSF55785">
    <property type="entry name" value="PYP-like sensor domain (PAS domain)"/>
    <property type="match status" value="3"/>
</dbReference>
<accession>A0ABS8NN94</accession>
<keyword evidence="10 13" id="KW-1133">Transmembrane helix</keyword>